<dbReference type="Gene3D" id="2.40.50.140">
    <property type="entry name" value="Nucleic acid-binding proteins"/>
    <property type="match status" value="1"/>
</dbReference>
<keyword evidence="8 12" id="KW-0472">Membrane</keyword>
<dbReference type="PANTHER" id="PTHR43269">
    <property type="entry name" value="SODIUM/PROTON ANTIPORTER 1-RELATED"/>
    <property type="match status" value="1"/>
</dbReference>
<feature type="transmembrane region" description="Helical" evidence="12">
    <location>
        <begin position="274"/>
        <end position="299"/>
    </location>
</feature>
<dbReference type="Pfam" id="PF04101">
    <property type="entry name" value="Glyco_tran_28_C"/>
    <property type="match status" value="1"/>
</dbReference>
<dbReference type="InterPro" id="IPR045016">
    <property type="entry name" value="NhaD-like"/>
</dbReference>
<dbReference type="OrthoDB" id="442352at2759"/>
<feature type="transmembrane region" description="Helical" evidence="12">
    <location>
        <begin position="165"/>
        <end position="183"/>
    </location>
</feature>
<feature type="transmembrane region" description="Helical" evidence="12">
    <location>
        <begin position="499"/>
        <end position="518"/>
    </location>
</feature>
<feature type="transmembrane region" description="Helical" evidence="12">
    <location>
        <begin position="421"/>
        <end position="437"/>
    </location>
</feature>
<evidence type="ECO:0000256" key="3">
    <source>
        <dbReference type="ARBA" id="ARBA00022449"/>
    </source>
</evidence>
<protein>
    <submittedName>
        <fullName evidence="15">Na(+)/H(+) antiporter NhaD</fullName>
    </submittedName>
</protein>
<name>A0A1Q9CNT3_SYMMI</name>
<evidence type="ECO:0000313" key="15">
    <source>
        <dbReference type="EMBL" id="OLP84580.1"/>
    </source>
</evidence>
<evidence type="ECO:0000256" key="1">
    <source>
        <dbReference type="ARBA" id="ARBA00004141"/>
    </source>
</evidence>
<keyword evidence="6" id="KW-0915">Sodium</keyword>
<accession>A0A1Q9CNT3</accession>
<dbReference type="InterPro" id="IPR012340">
    <property type="entry name" value="NA-bd_OB-fold"/>
</dbReference>
<sequence>MGHMLKSPALFDARRWHCSVMNEVACCSQMDSESTFDMKAAASISEMRLRQADRKTEANEVELPSIEPKAIGMGLEDLELNDSRPATPSRSGVEAREQLPRLPLGGQAREVECSPTVGERTTRMLNRAASTARGLVKLLGIGVMILVLIIAIMNWPPWVIESPEARVQVMSVLFAAGLFIVAVEDVVGINKSAMMMVLAAVMWTFLAVGYHPNNSKAGYMQLHEELNRGLEDVGSVLLFLLPAMGVVESIDHFDGFALANMAIKRAIEGRKDRLMPIICILTFFLSSVIDNLTSTIVAVKILRRLVSEDEEYRRLCGGLAVIAANAGGAWSPIGDVTTTMLWIQEKITATNTVLWLFFPSFAAGVLPLWGLRCQARRLLARPGPAEHRIKDRKKGPGWEQEPLKEEGLDEDDTEQITRQKVIALIFGVLCILMVPGLKIGCGLPPYLGMLLALGLMWLLTDVMHFRGHLMNGDAEEDDHGGPPQYGVVSALRKVDLTGLLFFTGVLLAIGALNAAGVLKETDLQWQAHAAVTMQEELRIVEKLSEVLPAAGAAAVPVVMEVAAVAEGAVSTPAAMATALAVVGVAAAKDAQGAVVAVTDAGAAAVAAVAVVRTQEAVAAAAVAAVAVVVDATLAAAVPAAAVGVDVVVGVEGVATSAAEAVTTVATAIPDWEAAAAGVATAMVDAAVEDVAAAATAAVLVAEVAAEDVLEVVSVLAASAGESALNGITFAYDVSSAADGRPQVGREGGREGGREARSLQFVGGAAQTIPIPSGPAIEGVNRLERAGIAGVILTADVPLVKIFLTEANLIGVQFEFDIGSSNDGRSQAKNLVCVDPGSGNFGAAGHTIRLYPSVTVAHFSIGYKTSDLICAVRSVRKLLAAMMDPDHGMVKAVFLVGRGGGGHMAAAKALQRCVLDNAESVIECVEIADGGGLAELAISGDLLPSGDDIYNYLMRIGFYTMAGMLGNIAAFGIRMNQAAIEEVFEEYWHVKKPALVVSFVPFLNVAMRASLLKVFPHGRFVTVITDVANCREHPWIDRYDATALNHSLVVGNETLEAQALEMGWPSSALLRTSGMVIHPQFYDAKAKNHGATSQTVVIFFGGTAPTRVGQIARKLSAAHPEMSIVVLCGKNEELRTQLQDFVAQANGRHVVEGFVSSEQVRDYFAQAFCVLGKAGPGVAAEAIACGVPMLIESRNVMPQEQPVLDYLAGSGAGLVVQDLENLPADLTSKVAECRRAIAALPANNAVFEVANYLDKLVMENRRASDVAECCEQTPLRQRGEPTDGSRLQGQIKEVNQDGGLIVCASMAEEVSFTPTDLPANLQRQGIAFARATVLFTLALGGARAFAKEVMIIPEPEEIIVGEVVQFNASAGYGFIKPTVDSVFQQDVYFNIKDLSRALSDEERGGLTGQTCRFNLRLTPDNRPQARRVELVGAAFAGTALGACGTLWYGKP</sequence>
<dbReference type="GO" id="GO:0016020">
    <property type="term" value="C:membrane"/>
    <property type="evidence" value="ECO:0007669"/>
    <property type="project" value="UniProtKB-SubCell"/>
</dbReference>
<evidence type="ECO:0000256" key="6">
    <source>
        <dbReference type="ARBA" id="ARBA00023053"/>
    </source>
</evidence>
<dbReference type="InterPro" id="IPR007235">
    <property type="entry name" value="Glyco_trans_28_C"/>
</dbReference>
<keyword evidence="2" id="KW-0813">Transport</keyword>
<feature type="transmembrane region" description="Helical" evidence="12">
    <location>
        <begin position="134"/>
        <end position="153"/>
    </location>
</feature>
<dbReference type="SUPFAM" id="SSF53756">
    <property type="entry name" value="UDP-Glycosyltransferase/glycogen phosphorylase"/>
    <property type="match status" value="1"/>
</dbReference>
<dbReference type="Proteomes" id="UP000186817">
    <property type="component" value="Unassembled WGS sequence"/>
</dbReference>
<evidence type="ECO:0000256" key="8">
    <source>
        <dbReference type="ARBA" id="ARBA00023136"/>
    </source>
</evidence>
<keyword evidence="5 12" id="KW-1133">Transmembrane helix</keyword>
<feature type="domain" description="Glycosyl transferase family 28 C-terminal" evidence="14">
    <location>
        <begin position="1096"/>
        <end position="1238"/>
    </location>
</feature>
<dbReference type="GO" id="GO:0006814">
    <property type="term" value="P:sodium ion transport"/>
    <property type="evidence" value="ECO:0007669"/>
    <property type="project" value="UniProtKB-KW"/>
</dbReference>
<feature type="transmembrane region" description="Helical" evidence="12">
    <location>
        <begin position="352"/>
        <end position="371"/>
    </location>
</feature>
<dbReference type="EMBL" id="LSRX01001032">
    <property type="protein sequence ID" value="OLP84580.1"/>
    <property type="molecule type" value="Genomic_DNA"/>
</dbReference>
<comment type="caution">
    <text evidence="15">The sequence shown here is derived from an EMBL/GenBank/DDBJ whole genome shotgun (WGS) entry which is preliminary data.</text>
</comment>
<evidence type="ECO:0000259" key="13">
    <source>
        <dbReference type="Pfam" id="PF03600"/>
    </source>
</evidence>
<comment type="subcellular location">
    <subcellularLocation>
        <location evidence="1">Membrane</location>
        <topology evidence="1">Multi-pass membrane protein</topology>
    </subcellularLocation>
</comment>
<feature type="region of interest" description="Disordered" evidence="11">
    <location>
        <begin position="387"/>
        <end position="410"/>
    </location>
</feature>
<keyword evidence="7" id="KW-0406">Ion transport</keyword>
<dbReference type="PANTHER" id="PTHR43269:SF2">
    <property type="entry name" value="SODIUM_PROTON ANTIPORTER 1-RELATED"/>
    <property type="match status" value="1"/>
</dbReference>
<reference evidence="15 16" key="1">
    <citation type="submission" date="2016-02" db="EMBL/GenBank/DDBJ databases">
        <title>Genome analysis of coral dinoflagellate symbionts highlights evolutionary adaptations to a symbiotic lifestyle.</title>
        <authorList>
            <person name="Aranda M."/>
            <person name="Li Y."/>
            <person name="Liew Y.J."/>
            <person name="Baumgarten S."/>
            <person name="Simakov O."/>
            <person name="Wilson M."/>
            <person name="Piel J."/>
            <person name="Ashoor H."/>
            <person name="Bougouffa S."/>
            <person name="Bajic V.B."/>
            <person name="Ryu T."/>
            <person name="Ravasi T."/>
            <person name="Bayer T."/>
            <person name="Micklem G."/>
            <person name="Kim H."/>
            <person name="Bhak J."/>
            <person name="Lajeunesse T.C."/>
            <person name="Voolstra C.R."/>
        </authorList>
    </citation>
    <scope>NUCLEOTIDE SEQUENCE [LARGE SCALE GENOMIC DNA]</scope>
    <source>
        <strain evidence="15 16">CCMP2467</strain>
    </source>
</reference>
<dbReference type="GO" id="GO:0016758">
    <property type="term" value="F:hexosyltransferase activity"/>
    <property type="evidence" value="ECO:0007669"/>
    <property type="project" value="InterPro"/>
</dbReference>
<keyword evidence="3" id="KW-0050">Antiport</keyword>
<evidence type="ECO:0000313" key="16">
    <source>
        <dbReference type="Proteomes" id="UP000186817"/>
    </source>
</evidence>
<organism evidence="15 16">
    <name type="scientific">Symbiodinium microadriaticum</name>
    <name type="common">Dinoflagellate</name>
    <name type="synonym">Zooxanthella microadriatica</name>
    <dbReference type="NCBI Taxonomy" id="2951"/>
    <lineage>
        <taxon>Eukaryota</taxon>
        <taxon>Sar</taxon>
        <taxon>Alveolata</taxon>
        <taxon>Dinophyceae</taxon>
        <taxon>Suessiales</taxon>
        <taxon>Symbiodiniaceae</taxon>
        <taxon>Symbiodinium</taxon>
    </lineage>
</organism>
<dbReference type="GO" id="GO:0015297">
    <property type="term" value="F:antiporter activity"/>
    <property type="evidence" value="ECO:0007669"/>
    <property type="project" value="UniProtKB-KW"/>
</dbReference>
<feature type="domain" description="Citrate transporter-like" evidence="13">
    <location>
        <begin position="234"/>
        <end position="589"/>
    </location>
</feature>
<evidence type="ECO:0000256" key="7">
    <source>
        <dbReference type="ARBA" id="ARBA00023065"/>
    </source>
</evidence>
<evidence type="ECO:0000256" key="5">
    <source>
        <dbReference type="ARBA" id="ARBA00022989"/>
    </source>
</evidence>
<evidence type="ECO:0000256" key="2">
    <source>
        <dbReference type="ARBA" id="ARBA00022448"/>
    </source>
</evidence>
<comment type="similarity">
    <text evidence="10">Belongs to the NhaD Na(+)/H(+) (TC 2.A.62) antiporter family.</text>
</comment>
<evidence type="ECO:0000256" key="12">
    <source>
        <dbReference type="SAM" id="Phobius"/>
    </source>
</evidence>
<dbReference type="InterPro" id="IPR004680">
    <property type="entry name" value="Cit_transptr-like_dom"/>
</dbReference>
<proteinExistence type="inferred from homology"/>
<gene>
    <name evidence="15" type="primary">nhaD</name>
    <name evidence="15" type="ORF">AK812_SmicGene34551</name>
</gene>
<dbReference type="Gene3D" id="3.40.50.2000">
    <property type="entry name" value="Glycogen Phosphorylase B"/>
    <property type="match status" value="1"/>
</dbReference>
<evidence type="ECO:0000259" key="14">
    <source>
        <dbReference type="Pfam" id="PF04101"/>
    </source>
</evidence>
<keyword evidence="4 12" id="KW-0812">Transmembrane</keyword>
<feature type="transmembrane region" description="Helical" evidence="12">
    <location>
        <begin position="195"/>
        <end position="213"/>
    </location>
</feature>
<evidence type="ECO:0000256" key="4">
    <source>
        <dbReference type="ARBA" id="ARBA00022692"/>
    </source>
</evidence>
<evidence type="ECO:0000256" key="9">
    <source>
        <dbReference type="ARBA" id="ARBA00023201"/>
    </source>
</evidence>
<keyword evidence="16" id="KW-1185">Reference proteome</keyword>
<evidence type="ECO:0000256" key="10">
    <source>
        <dbReference type="ARBA" id="ARBA00025753"/>
    </source>
</evidence>
<evidence type="ECO:0000256" key="11">
    <source>
        <dbReference type="SAM" id="MobiDB-lite"/>
    </source>
</evidence>
<keyword evidence="9" id="KW-0739">Sodium transport</keyword>
<dbReference type="Pfam" id="PF03600">
    <property type="entry name" value="CitMHS"/>
    <property type="match status" value="1"/>
</dbReference>
<feature type="region of interest" description="Disordered" evidence="11">
    <location>
        <begin position="80"/>
        <end position="99"/>
    </location>
</feature>